<sequence length="244" mass="25394">TMNRIYIETHRVGVSVKQVNLLGARLARSAAADGQHVLGDISSTGQMLKPYGDYSESQVEDTFREQAALLAEAGVDGFIVETMMDVREALCAVRACKAVATLPVIASLSFQTVDRGGRTVMGSSAAESAVALAEAGAAAVGANCGDLDPVEMALIVERMKAAVELPILAQPNAGKPKLLDGQTVFDMTPEEFCSGIAECLRAGATLVGGCCGTSPEHIRCVSALLRDTSGDPAKPSSRRPEGRG</sequence>
<protein>
    <recommendedName>
        <fullName evidence="3">Hcy-binding domain-containing protein</fullName>
    </recommendedName>
</protein>
<evidence type="ECO:0000259" key="3">
    <source>
        <dbReference type="PROSITE" id="PS50970"/>
    </source>
</evidence>
<dbReference type="GO" id="GO:0032259">
    <property type="term" value="P:methylation"/>
    <property type="evidence" value="ECO:0007669"/>
    <property type="project" value="UniProtKB-KW"/>
</dbReference>
<dbReference type="EMBL" id="LAZR01028475">
    <property type="protein sequence ID" value="KKL62486.1"/>
    <property type="molecule type" value="Genomic_DNA"/>
</dbReference>
<keyword evidence="1" id="KW-0489">Methyltransferase</keyword>
<dbReference type="SUPFAM" id="SSF82282">
    <property type="entry name" value="Homocysteine S-methyltransferase"/>
    <property type="match status" value="1"/>
</dbReference>
<evidence type="ECO:0000256" key="2">
    <source>
        <dbReference type="ARBA" id="ARBA00022679"/>
    </source>
</evidence>
<dbReference type="Gene3D" id="3.20.20.330">
    <property type="entry name" value="Homocysteine-binding-like domain"/>
    <property type="match status" value="1"/>
</dbReference>
<dbReference type="InterPro" id="IPR003726">
    <property type="entry name" value="HCY_dom"/>
</dbReference>
<dbReference type="PROSITE" id="PS50970">
    <property type="entry name" value="HCY"/>
    <property type="match status" value="1"/>
</dbReference>
<dbReference type="InterPro" id="IPR036589">
    <property type="entry name" value="HCY_dom_sf"/>
</dbReference>
<evidence type="ECO:0000256" key="1">
    <source>
        <dbReference type="ARBA" id="ARBA00022603"/>
    </source>
</evidence>
<dbReference type="Pfam" id="PF02574">
    <property type="entry name" value="S-methyl_trans"/>
    <property type="match status" value="1"/>
</dbReference>
<dbReference type="PANTHER" id="PTHR11103:SF18">
    <property type="entry name" value="SLR1189 PROTEIN"/>
    <property type="match status" value="1"/>
</dbReference>
<dbReference type="PANTHER" id="PTHR11103">
    <property type="entry name" value="SLR1189 PROTEIN"/>
    <property type="match status" value="1"/>
</dbReference>
<dbReference type="GO" id="GO:0008270">
    <property type="term" value="F:zinc ion binding"/>
    <property type="evidence" value="ECO:0007669"/>
    <property type="project" value="InterPro"/>
</dbReference>
<dbReference type="PIRSF" id="PIRSF037505">
    <property type="entry name" value="Betaine_HMT"/>
    <property type="match status" value="1"/>
</dbReference>
<accession>A0A0F9E8B5</accession>
<dbReference type="InterPro" id="IPR017226">
    <property type="entry name" value="BHMT-like"/>
</dbReference>
<organism evidence="4">
    <name type="scientific">marine sediment metagenome</name>
    <dbReference type="NCBI Taxonomy" id="412755"/>
    <lineage>
        <taxon>unclassified sequences</taxon>
        <taxon>metagenomes</taxon>
        <taxon>ecological metagenomes</taxon>
    </lineage>
</organism>
<comment type="caution">
    <text evidence="4">The sequence shown here is derived from an EMBL/GenBank/DDBJ whole genome shotgun (WGS) entry which is preliminary data.</text>
</comment>
<dbReference type="GO" id="GO:0009086">
    <property type="term" value="P:methionine biosynthetic process"/>
    <property type="evidence" value="ECO:0007669"/>
    <property type="project" value="InterPro"/>
</dbReference>
<gene>
    <name evidence="4" type="ORF">LCGC14_2184730</name>
</gene>
<proteinExistence type="predicted"/>
<keyword evidence="2" id="KW-0808">Transferase</keyword>
<feature type="domain" description="Hcy-binding" evidence="3">
    <location>
        <begin position="1"/>
        <end position="225"/>
    </location>
</feature>
<reference evidence="4" key="1">
    <citation type="journal article" date="2015" name="Nature">
        <title>Complex archaea that bridge the gap between prokaryotes and eukaryotes.</title>
        <authorList>
            <person name="Spang A."/>
            <person name="Saw J.H."/>
            <person name="Jorgensen S.L."/>
            <person name="Zaremba-Niedzwiedzka K."/>
            <person name="Martijn J."/>
            <person name="Lind A.E."/>
            <person name="van Eijk R."/>
            <person name="Schleper C."/>
            <person name="Guy L."/>
            <person name="Ettema T.J."/>
        </authorList>
    </citation>
    <scope>NUCLEOTIDE SEQUENCE</scope>
</reference>
<feature type="non-terminal residue" evidence="4">
    <location>
        <position position="1"/>
    </location>
</feature>
<evidence type="ECO:0000313" key="4">
    <source>
        <dbReference type="EMBL" id="KKL62486.1"/>
    </source>
</evidence>
<dbReference type="GO" id="GO:0008168">
    <property type="term" value="F:methyltransferase activity"/>
    <property type="evidence" value="ECO:0007669"/>
    <property type="project" value="UniProtKB-KW"/>
</dbReference>
<dbReference type="AlphaFoldDB" id="A0A0F9E8B5"/>
<name>A0A0F9E8B5_9ZZZZ</name>